<feature type="compositionally biased region" description="Basic and acidic residues" evidence="12">
    <location>
        <begin position="73"/>
        <end position="100"/>
    </location>
</feature>
<dbReference type="Pfam" id="PF00067">
    <property type="entry name" value="p450"/>
    <property type="match status" value="1"/>
</dbReference>
<evidence type="ECO:0000256" key="6">
    <source>
        <dbReference type="ARBA" id="ARBA00022643"/>
    </source>
</evidence>
<feature type="compositionally biased region" description="Basic residues" evidence="12">
    <location>
        <begin position="219"/>
        <end position="235"/>
    </location>
</feature>
<dbReference type="PRINTS" id="PR00369">
    <property type="entry name" value="FLAVODOXIN"/>
</dbReference>
<evidence type="ECO:0000313" key="15">
    <source>
        <dbReference type="EMBL" id="NMI02057.1"/>
    </source>
</evidence>
<dbReference type="InterPro" id="IPR003097">
    <property type="entry name" value="CysJ-like_FAD-binding"/>
</dbReference>
<feature type="region of interest" description="Disordered" evidence="12">
    <location>
        <begin position="195"/>
        <end position="305"/>
    </location>
</feature>
<dbReference type="InterPro" id="IPR023173">
    <property type="entry name" value="NADPH_Cyt_P450_Rdtase_alpha"/>
</dbReference>
<evidence type="ECO:0000256" key="4">
    <source>
        <dbReference type="ARBA" id="ARBA00022448"/>
    </source>
</evidence>
<feature type="region of interest" description="Disordered" evidence="12">
    <location>
        <begin position="1"/>
        <end position="142"/>
    </location>
</feature>
<evidence type="ECO:0000256" key="2">
    <source>
        <dbReference type="ARBA" id="ARBA00001974"/>
    </source>
</evidence>
<comment type="caution">
    <text evidence="15">The sequence shown here is derived from an EMBL/GenBank/DDBJ whole genome shotgun (WGS) entry which is preliminary data.</text>
</comment>
<dbReference type="PRINTS" id="PR00371">
    <property type="entry name" value="FPNCR"/>
</dbReference>
<protein>
    <recommendedName>
        <fullName evidence="10">NADPH--hemoprotein reductase</fullName>
        <ecNumber evidence="10">1.6.2.4</ecNumber>
    </recommendedName>
</protein>
<evidence type="ECO:0000256" key="5">
    <source>
        <dbReference type="ARBA" id="ARBA00022630"/>
    </source>
</evidence>
<comment type="cofactor">
    <cofactor evidence="1">
        <name>FMN</name>
        <dbReference type="ChEBI" id="CHEBI:58210"/>
    </cofactor>
</comment>
<dbReference type="PROSITE" id="PS50902">
    <property type="entry name" value="FLAVODOXIN_LIKE"/>
    <property type="match status" value="1"/>
</dbReference>
<dbReference type="InterPro" id="IPR017938">
    <property type="entry name" value="Riboflavin_synthase-like_b-brl"/>
</dbReference>
<dbReference type="Proteomes" id="UP000820669">
    <property type="component" value="Unassembled WGS sequence"/>
</dbReference>
<dbReference type="EC" id="1.6.2.4" evidence="10"/>
<keyword evidence="9" id="KW-0560">Oxidoreductase</keyword>
<dbReference type="PANTHER" id="PTHR19384">
    <property type="entry name" value="NITRIC OXIDE SYNTHASE-RELATED"/>
    <property type="match status" value="1"/>
</dbReference>
<evidence type="ECO:0000259" key="13">
    <source>
        <dbReference type="PROSITE" id="PS50902"/>
    </source>
</evidence>
<dbReference type="Gene3D" id="2.40.30.10">
    <property type="entry name" value="Translation factors"/>
    <property type="match status" value="2"/>
</dbReference>
<dbReference type="Gene3D" id="3.40.50.80">
    <property type="entry name" value="Nucleotide-binding domain of ferredoxin-NADP reductase (FNR) module"/>
    <property type="match status" value="1"/>
</dbReference>
<feature type="domain" description="Flavodoxin-like" evidence="13">
    <location>
        <begin position="801"/>
        <end position="942"/>
    </location>
</feature>
<dbReference type="InterPro" id="IPR029039">
    <property type="entry name" value="Flavoprotein-like_sf"/>
</dbReference>
<evidence type="ECO:0000256" key="10">
    <source>
        <dbReference type="ARBA" id="ARBA00023797"/>
    </source>
</evidence>
<name>A0ABX1SKK4_9PSEU</name>
<gene>
    <name evidence="15" type="ORF">HF526_32890</name>
</gene>
<keyword evidence="5" id="KW-0285">Flavoprotein</keyword>
<dbReference type="InterPro" id="IPR001433">
    <property type="entry name" value="OxRdtase_FAD/NAD-bd"/>
</dbReference>
<keyword evidence="7" id="KW-0274">FAD</keyword>
<feature type="domain" description="FAD-binding FR-type" evidence="14">
    <location>
        <begin position="982"/>
        <end position="1224"/>
    </location>
</feature>
<dbReference type="InterPro" id="IPR036396">
    <property type="entry name" value="Cyt_P450_sf"/>
</dbReference>
<dbReference type="Gene3D" id="1.20.990.10">
    <property type="entry name" value="NADPH-cytochrome p450 Reductase, Chain A, domain 3"/>
    <property type="match status" value="1"/>
</dbReference>
<comment type="similarity">
    <text evidence="3">In the N-terminal section; belongs to the cytochrome P450 family.</text>
</comment>
<dbReference type="Pfam" id="PF00258">
    <property type="entry name" value="Flavodoxin_1"/>
    <property type="match status" value="1"/>
</dbReference>
<evidence type="ECO:0000313" key="16">
    <source>
        <dbReference type="Proteomes" id="UP000820669"/>
    </source>
</evidence>
<dbReference type="InterPro" id="IPR017927">
    <property type="entry name" value="FAD-bd_FR_type"/>
</dbReference>
<dbReference type="PROSITE" id="PS00086">
    <property type="entry name" value="CYTOCHROME_P450"/>
    <property type="match status" value="1"/>
</dbReference>
<dbReference type="InterPro" id="IPR008254">
    <property type="entry name" value="Flavodoxin/NO_synth"/>
</dbReference>
<evidence type="ECO:0000259" key="14">
    <source>
        <dbReference type="PROSITE" id="PS51384"/>
    </source>
</evidence>
<dbReference type="Gene3D" id="1.10.630.10">
    <property type="entry name" value="Cytochrome P450"/>
    <property type="match status" value="1"/>
</dbReference>
<evidence type="ECO:0000256" key="3">
    <source>
        <dbReference type="ARBA" id="ARBA00010018"/>
    </source>
</evidence>
<dbReference type="Pfam" id="PF00175">
    <property type="entry name" value="NAD_binding_1"/>
    <property type="match status" value="1"/>
</dbReference>
<comment type="cofactor">
    <cofactor evidence="2">
        <name>FAD</name>
        <dbReference type="ChEBI" id="CHEBI:57692"/>
    </cofactor>
</comment>
<evidence type="ECO:0000256" key="11">
    <source>
        <dbReference type="ARBA" id="ARBA00049342"/>
    </source>
</evidence>
<organism evidence="15 16">
    <name type="scientific">Pseudonocardia acidicola</name>
    <dbReference type="NCBI Taxonomy" id="2724939"/>
    <lineage>
        <taxon>Bacteria</taxon>
        <taxon>Bacillati</taxon>
        <taxon>Actinomycetota</taxon>
        <taxon>Actinomycetes</taxon>
        <taxon>Pseudonocardiales</taxon>
        <taxon>Pseudonocardiaceae</taxon>
        <taxon>Pseudonocardia</taxon>
    </lineage>
</organism>
<evidence type="ECO:0000256" key="1">
    <source>
        <dbReference type="ARBA" id="ARBA00001917"/>
    </source>
</evidence>
<dbReference type="CDD" id="cd11068">
    <property type="entry name" value="CYP120A1"/>
    <property type="match status" value="1"/>
</dbReference>
<keyword evidence="4" id="KW-0813">Transport</keyword>
<evidence type="ECO:0000256" key="8">
    <source>
        <dbReference type="ARBA" id="ARBA00022857"/>
    </source>
</evidence>
<dbReference type="InterPro" id="IPR001128">
    <property type="entry name" value="Cyt_P450"/>
</dbReference>
<dbReference type="InterPro" id="IPR001094">
    <property type="entry name" value="Flavdoxin-like"/>
</dbReference>
<dbReference type="Pfam" id="PF00667">
    <property type="entry name" value="FAD_binding_1"/>
    <property type="match status" value="1"/>
</dbReference>
<dbReference type="PROSITE" id="PS51384">
    <property type="entry name" value="FAD_FR"/>
    <property type="match status" value="1"/>
</dbReference>
<feature type="compositionally biased region" description="Pro residues" evidence="12">
    <location>
        <begin position="1"/>
        <end position="17"/>
    </location>
</feature>
<dbReference type="SUPFAM" id="SSF48264">
    <property type="entry name" value="Cytochrome P450"/>
    <property type="match status" value="1"/>
</dbReference>
<dbReference type="SUPFAM" id="SSF63380">
    <property type="entry name" value="Riboflavin synthase domain-like"/>
    <property type="match status" value="1"/>
</dbReference>
<evidence type="ECO:0000256" key="9">
    <source>
        <dbReference type="ARBA" id="ARBA00023002"/>
    </source>
</evidence>
<proteinExistence type="inferred from homology"/>
<dbReference type="InterPro" id="IPR039261">
    <property type="entry name" value="FNR_nucleotide-bd"/>
</dbReference>
<accession>A0ABX1SKK4</accession>
<dbReference type="Gene3D" id="3.40.50.360">
    <property type="match status" value="1"/>
</dbReference>
<keyword evidence="6" id="KW-0288">FMN</keyword>
<comment type="catalytic activity">
    <reaction evidence="11">
        <text>2 oxidized [cytochrome P450] + NADPH = 2 reduced [cytochrome P450] + NADP(+) + H(+)</text>
        <dbReference type="Rhea" id="RHEA:24040"/>
        <dbReference type="Rhea" id="RHEA-COMP:14627"/>
        <dbReference type="Rhea" id="RHEA-COMP:14628"/>
        <dbReference type="ChEBI" id="CHEBI:15378"/>
        <dbReference type="ChEBI" id="CHEBI:55376"/>
        <dbReference type="ChEBI" id="CHEBI:57783"/>
        <dbReference type="ChEBI" id="CHEBI:58349"/>
        <dbReference type="ChEBI" id="CHEBI:60344"/>
        <dbReference type="EC" id="1.6.2.4"/>
    </reaction>
</comment>
<dbReference type="PANTHER" id="PTHR19384:SF17">
    <property type="entry name" value="NADPH--CYTOCHROME P450 REDUCTASE"/>
    <property type="match status" value="1"/>
</dbReference>
<dbReference type="InterPro" id="IPR001709">
    <property type="entry name" value="Flavoprot_Pyr_Nucl_cyt_Rdtase"/>
</dbReference>
<keyword evidence="8" id="KW-0521">NADP</keyword>
<sequence>MPPTVVLRGPPPRPRSPPRSAAGGTKVPRQPGASGGPSRSCGSAGAYGAPRTGGRRHRGDHADAGPAPGWDVGCRRGPDRRAPPHAGPRADGRVVGDRLRGAVHRRPRPGEAGPGPRRARRRLRGVLPRRPPGHAGDPGPVRRAVRGHRLHLAHDRHPHAHPGAAAAVVVADPALAAPGERRGVRLHAVLRLGRRRGRRPAHPVLERSAAATRRGPGAGRRRVRDGLRLRRARRRDVHDHDHRDGAGGRDAAAPGGPAQLSRGGVPATQHDVPPRDPAGVPGLGGVDERRPAGPPPERSDLVSAPIGIDEIPGPRGLPLIGNVFDIDTEGPIEGLVRMAQEYGPIFKLTVPGGVRLIVSGPDLVEEICDDSRFDKLVGGGLANLRKGPAGTGLFTAETHDPLWHRAHTILMAPFSLQAMRGYQPKMLDIADQLMEKWARLNPGEDIDVPADMTRLTLDTIALCGFGYRFNSFYRDTQHPFVAAMVRTLAESQARIRQLPIQTRLRIRAQRQVEEDQAFMNDLVDRLVAERRAQGDAADNTDLLGLMLTGVDKETGERLPDSNIRAQCITFLIAGHETTSGLLSFALYHLIKNPVFLERARAQVDDVLGTDAWPTFEQTQRLTNVRQVLDESLRLWPTAPAFNRYPYRDTVIGGRYAIPAHTPLTVLTPALHRDPSVWGPDAGEFNPDHMAPERLATISPNVYKPFGTGQRACIGRQFALQEATLVLGMVLQRFDLIDHLDYQLHTRTTLTVKPEDFRIQVRPRADHPIDRSGPALAATPADRPATTVTAAAVPANRHGTPLNVLFGSNLGTAEAIATRLAQEGTERGFAVTLGALDDHVDDLPAGGATVLVCSSYNGTPPDNAAAFCRWLRDPATAADACAGVSYTVFGCGNTDWAATYQAVPTLLDTELGRHGGRRIHPRGEGNAQADFDAGYRAWHAGLWAAVAGAVDLPATVAEPAVTGPRLSITLTNRQLTNPVIMSYRAQPATVRVNRELLESSGRAPGGRSARHLEITLPAGVGYRAGDHLGVLPRNDIDLIRRVLQRFGLDAGQYATIIPSSGDHTHLPIDEPTPVLGVLGSCVELQDVATRADIQTLAGYTDDPPTRAALEALTGDDEESRARYREQVFEPNRSIIDLLEQFPACAVPFEVYLGLLPPLRPRYYSISSSPLVSPDVCSITAGVLQAPARSGAGEFRGICSTHLRRSPERSTVFVFVREPTIPFRPPENPHLPMIMVGAGTGLAPFRGFLQERAALRDRGVPIAESLLFFGCRNPDIDLLYADELRDFEKQGVTRVENAFSRVPGGQRRHVQDAMRNCADEVWALLQRGAIVFVCGNASTMAPGVRAALEQIFQDRTGASVADARAWLTGLRSADRYLEDIWG</sequence>
<evidence type="ECO:0000256" key="7">
    <source>
        <dbReference type="ARBA" id="ARBA00022827"/>
    </source>
</evidence>
<keyword evidence="16" id="KW-1185">Reference proteome</keyword>
<dbReference type="CDD" id="cd06206">
    <property type="entry name" value="bifunctional_CYPOR"/>
    <property type="match status" value="1"/>
</dbReference>
<reference evidence="15 16" key="1">
    <citation type="submission" date="2020-04" db="EMBL/GenBank/DDBJ databases">
        <authorList>
            <person name="Klaysubun C."/>
            <person name="Duangmal K."/>
            <person name="Lipun K."/>
        </authorList>
    </citation>
    <scope>NUCLEOTIDE SEQUENCE [LARGE SCALE GENOMIC DNA]</scope>
    <source>
        <strain evidence="15 16">K10HN5</strain>
    </source>
</reference>
<dbReference type="SUPFAM" id="SSF52218">
    <property type="entry name" value="Flavoproteins"/>
    <property type="match status" value="1"/>
</dbReference>
<dbReference type="SUPFAM" id="SSF52343">
    <property type="entry name" value="Ferredoxin reductase-like, C-terminal NADP-linked domain"/>
    <property type="match status" value="1"/>
</dbReference>
<dbReference type="EMBL" id="JAAXLA010000118">
    <property type="protein sequence ID" value="NMI02057.1"/>
    <property type="molecule type" value="Genomic_DNA"/>
</dbReference>
<evidence type="ECO:0000256" key="12">
    <source>
        <dbReference type="SAM" id="MobiDB-lite"/>
    </source>
</evidence>
<feature type="compositionally biased region" description="Basic and acidic residues" evidence="12">
    <location>
        <begin position="236"/>
        <end position="247"/>
    </location>
</feature>
<dbReference type="InterPro" id="IPR017972">
    <property type="entry name" value="Cyt_P450_CS"/>
</dbReference>